<feature type="signal peptide" evidence="7">
    <location>
        <begin position="1"/>
        <end position="17"/>
    </location>
</feature>
<evidence type="ECO:0000256" key="4">
    <source>
        <dbReference type="ARBA" id="ARBA00022729"/>
    </source>
</evidence>
<dbReference type="Gene3D" id="2.40.170.20">
    <property type="entry name" value="TonB-dependent receptor, beta-barrel domain"/>
    <property type="match status" value="1"/>
</dbReference>
<dbReference type="AlphaFoldDB" id="A0AA35W1Y4"/>
<feature type="chain" id="PRO_5041342645" evidence="7">
    <location>
        <begin position="18"/>
        <end position="1115"/>
    </location>
</feature>
<dbReference type="SUPFAM" id="SSF49464">
    <property type="entry name" value="Carboxypeptidase regulatory domain-like"/>
    <property type="match status" value="1"/>
</dbReference>
<keyword evidence="6" id="KW-0998">Cell outer membrane</keyword>
<reference evidence="9" key="1">
    <citation type="submission" date="2023-03" db="EMBL/GenBank/DDBJ databases">
        <authorList>
            <person name="Steffen K."/>
            <person name="Cardenas P."/>
        </authorList>
    </citation>
    <scope>NUCLEOTIDE SEQUENCE</scope>
</reference>
<evidence type="ECO:0000313" key="10">
    <source>
        <dbReference type="Proteomes" id="UP001174909"/>
    </source>
</evidence>
<feature type="domain" description="TonB-dependent receptor plug" evidence="8">
    <location>
        <begin position="129"/>
        <end position="240"/>
    </location>
</feature>
<name>A0AA35W1Y4_GEOBA</name>
<keyword evidence="4 7" id="KW-0732">Signal</keyword>
<keyword evidence="5" id="KW-0472">Membrane</keyword>
<dbReference type="InterPro" id="IPR036942">
    <property type="entry name" value="Beta-barrel_TonB_sf"/>
</dbReference>
<evidence type="ECO:0000256" key="7">
    <source>
        <dbReference type="SAM" id="SignalP"/>
    </source>
</evidence>
<dbReference type="Gene3D" id="2.170.130.10">
    <property type="entry name" value="TonB-dependent receptor, plug domain"/>
    <property type="match status" value="1"/>
</dbReference>
<dbReference type="PANTHER" id="PTHR30069">
    <property type="entry name" value="TONB-DEPENDENT OUTER MEMBRANE RECEPTOR"/>
    <property type="match status" value="1"/>
</dbReference>
<comment type="caution">
    <text evidence="9">The sequence shown here is derived from an EMBL/GenBank/DDBJ whole genome shotgun (WGS) entry which is preliminary data.</text>
</comment>
<keyword evidence="9" id="KW-0675">Receptor</keyword>
<dbReference type="InterPro" id="IPR037066">
    <property type="entry name" value="Plug_dom_sf"/>
</dbReference>
<evidence type="ECO:0000313" key="9">
    <source>
        <dbReference type="EMBL" id="CAI8003692.1"/>
    </source>
</evidence>
<dbReference type="InterPro" id="IPR008969">
    <property type="entry name" value="CarboxyPept-like_regulatory"/>
</dbReference>
<evidence type="ECO:0000256" key="5">
    <source>
        <dbReference type="ARBA" id="ARBA00023136"/>
    </source>
</evidence>
<protein>
    <submittedName>
        <fullName evidence="9">TonB-dependent receptor P39</fullName>
    </submittedName>
</protein>
<dbReference type="SUPFAM" id="SSF56935">
    <property type="entry name" value="Porins"/>
    <property type="match status" value="1"/>
</dbReference>
<dbReference type="Gene3D" id="2.60.40.1120">
    <property type="entry name" value="Carboxypeptidase-like, regulatory domain"/>
    <property type="match status" value="1"/>
</dbReference>
<dbReference type="EMBL" id="CASHTH010000537">
    <property type="protein sequence ID" value="CAI8003692.1"/>
    <property type="molecule type" value="Genomic_DNA"/>
</dbReference>
<proteinExistence type="predicted"/>
<evidence type="ECO:0000259" key="8">
    <source>
        <dbReference type="Pfam" id="PF07715"/>
    </source>
</evidence>
<dbReference type="GO" id="GO:0015344">
    <property type="term" value="F:siderophore uptake transmembrane transporter activity"/>
    <property type="evidence" value="ECO:0007669"/>
    <property type="project" value="TreeGrafter"/>
</dbReference>
<dbReference type="Pfam" id="PF07715">
    <property type="entry name" value="Plug"/>
    <property type="match status" value="1"/>
</dbReference>
<dbReference type="GO" id="GO:0044718">
    <property type="term" value="P:siderophore transmembrane transport"/>
    <property type="evidence" value="ECO:0007669"/>
    <property type="project" value="TreeGrafter"/>
</dbReference>
<dbReference type="Pfam" id="PF13620">
    <property type="entry name" value="CarboxypepD_reg"/>
    <property type="match status" value="1"/>
</dbReference>
<dbReference type="PANTHER" id="PTHR30069:SF29">
    <property type="entry name" value="HEMOGLOBIN AND HEMOGLOBIN-HAPTOGLOBIN-BINDING PROTEIN 1-RELATED"/>
    <property type="match status" value="1"/>
</dbReference>
<evidence type="ECO:0000256" key="6">
    <source>
        <dbReference type="ARBA" id="ARBA00023237"/>
    </source>
</evidence>
<keyword evidence="2" id="KW-0813">Transport</keyword>
<sequence>MIRKLAFLSVLLVCTLGVQDWAQAATTGKIAGRVTDTKGDPLPGANVVIAGTNRGATADAEGYYIILLVQPGTHSLEASLVGYQKVVQQDVKVVVGYTTTVDFRLTETALEAEELIVTAQRPPVEPDKTASKYYVTADEIDLQPVVKDAQAWAGLLPGVQKDGRSVRQGNFQMDEGERRAGWYTTTPKPISLTYTVDGVRMVNNDRRAANLFTGVNRASIQEISVVTGVPEAEYGNMDAGIINIVTREGGRDYHGFFEYRYTVARKRHYGFNAYDPIIHLNQGTGKSRIRLDDPAWLQEMENIGADGLPGTADDSGRLVHIQPDDYTDISGHRLEGSISGPIGNKTSFHVSAQTNRQPVQRPNPALRDLPNYQVTGKLTFGVKPNINLKLGGVYGTNQNFRNTRESALSAGRDLYLPAGIDGAGKEIEWNSMLYAYLTHSLSSRTLYELRISRSDSEQDTTGMPIETFNVVRDHDKWFTATPREVRDYRLNRQTRHNLKFDFSSQVTKGNFFKAGAEATWFQTYQWESQSRGTSGSYRVWTMYDYYASAQNRLGADGQMDFVPARTVNGVKLPDLSRASSLDDPAWNSYRDHPRKAFQFAAYTQDKMEFEGMVVNVGLRLDAFNHGGQTRPEPVWSVLPQNRWFSDADASLARQGQTPYPNNPQSFPTYDGLNMFKLSPRFGVSHPITARSAIHFSYGRFFVLPIFYAMYGQTWQAASGRSIAEDLNADDRYSSYEYYGGLEMGSTKRGSTNSRPGSTVNYEVGVDWNFVSDYTANATMFYRRTEDYLQQNNTFLHDPVEKQIKRAHWYQNAYSGETRGLEVAVSKRFTNFFSFRATWSWYWEQNNFYGGREWVSRWYVDSDFLAKDAYRFKFEIDPTTGERVWQPLSSAEVNAIGMFADQLVQQEIDANRELWITEKFANQVPDAQVGFPWTNERNIAARIATIGGVRGPANMRDATGDGSITFLFATPEGYGPEVGGSKVLSDLNVNLVLRIEPGTFFRYSQPTPAPATANKLIRNQLLFTNPTAFRTDFGIQKGFRIGKFRPTLFFEATNLFNAKKPRSIRRWNFFHDIPKYGLAENQPTPVVVRDTNQIWDQWNSYTNRTREIYFGVRTSM</sequence>
<gene>
    <name evidence="9" type="ORF">GBAR_LOCUS3739</name>
</gene>
<comment type="subcellular location">
    <subcellularLocation>
        <location evidence="1">Cell outer membrane</location>
        <topology evidence="1">Multi-pass membrane protein</topology>
    </subcellularLocation>
</comment>
<keyword evidence="10" id="KW-1185">Reference proteome</keyword>
<dbReference type="InterPro" id="IPR039426">
    <property type="entry name" value="TonB-dep_rcpt-like"/>
</dbReference>
<evidence type="ECO:0000256" key="3">
    <source>
        <dbReference type="ARBA" id="ARBA00022692"/>
    </source>
</evidence>
<dbReference type="InterPro" id="IPR012910">
    <property type="entry name" value="Plug_dom"/>
</dbReference>
<keyword evidence="3" id="KW-0812">Transmembrane</keyword>
<evidence type="ECO:0000256" key="2">
    <source>
        <dbReference type="ARBA" id="ARBA00022448"/>
    </source>
</evidence>
<accession>A0AA35W1Y4</accession>
<organism evidence="9 10">
    <name type="scientific">Geodia barretti</name>
    <name type="common">Barrett's horny sponge</name>
    <dbReference type="NCBI Taxonomy" id="519541"/>
    <lineage>
        <taxon>Eukaryota</taxon>
        <taxon>Metazoa</taxon>
        <taxon>Porifera</taxon>
        <taxon>Demospongiae</taxon>
        <taxon>Heteroscleromorpha</taxon>
        <taxon>Tetractinellida</taxon>
        <taxon>Astrophorina</taxon>
        <taxon>Geodiidae</taxon>
        <taxon>Geodia</taxon>
    </lineage>
</organism>
<evidence type="ECO:0000256" key="1">
    <source>
        <dbReference type="ARBA" id="ARBA00004571"/>
    </source>
</evidence>
<dbReference type="Proteomes" id="UP001174909">
    <property type="component" value="Unassembled WGS sequence"/>
</dbReference>